<sequence length="200" mass="22441">MILIKKNVFGQTAVCAPVLQSDDMDKVKYAIASFGFILKVGVEYTGDQFAALIKQHYDNEKADFLAQLLKRVHSIRDHFVYVVAEDIKKNENHKPALLKAHNKINSLVQDGFKSGYARAFPFTFVTSEGKNAIGFVFGDSKDDAYGLVDCLDEFRKPFGIDSGPVTFLHAGMTSFTARLNITDFFYNSPTLNYLKFEEAV</sequence>
<dbReference type="RefSeq" id="WP_305472980.1">
    <property type="nucleotide sequence ID" value="NZ_JAUYVT010000020.1"/>
</dbReference>
<keyword evidence="2" id="KW-1185">Reference proteome</keyword>
<reference evidence="1" key="1">
    <citation type="submission" date="2023-07" db="EMBL/GenBank/DDBJ databases">
        <title>Genome content predicts the carbon catabolic preferences of heterotrophic bacteria.</title>
        <authorList>
            <person name="Gralka M."/>
        </authorList>
    </citation>
    <scope>NUCLEOTIDE SEQUENCE</scope>
    <source>
        <strain evidence="1">4G09</strain>
    </source>
</reference>
<protein>
    <submittedName>
        <fullName evidence="1">Uncharacterized protein</fullName>
    </submittedName>
</protein>
<name>A0ABT9FHW2_9GAMM</name>
<comment type="caution">
    <text evidence="1">The sequence shown here is derived from an EMBL/GenBank/DDBJ whole genome shotgun (WGS) entry which is preliminary data.</text>
</comment>
<proteinExistence type="predicted"/>
<dbReference type="EMBL" id="JAUYVT010000020">
    <property type="protein sequence ID" value="MDP2566370.1"/>
    <property type="molecule type" value="Genomic_DNA"/>
</dbReference>
<evidence type="ECO:0000313" key="1">
    <source>
        <dbReference type="EMBL" id="MDP2566370.1"/>
    </source>
</evidence>
<accession>A0ABT9FHW2</accession>
<organism evidence="1 2">
    <name type="scientific">Pseudoalteromonas marina</name>
    <dbReference type="NCBI Taxonomy" id="267375"/>
    <lineage>
        <taxon>Bacteria</taxon>
        <taxon>Pseudomonadati</taxon>
        <taxon>Pseudomonadota</taxon>
        <taxon>Gammaproteobacteria</taxon>
        <taxon>Alteromonadales</taxon>
        <taxon>Pseudoalteromonadaceae</taxon>
        <taxon>Pseudoalteromonas</taxon>
    </lineage>
</organism>
<gene>
    <name evidence="1" type="ORF">Q8W34_17120</name>
</gene>
<evidence type="ECO:0000313" key="2">
    <source>
        <dbReference type="Proteomes" id="UP001177212"/>
    </source>
</evidence>
<dbReference type="Proteomes" id="UP001177212">
    <property type="component" value="Unassembled WGS sequence"/>
</dbReference>